<proteinExistence type="predicted"/>
<gene>
    <name evidence="1" type="ORF">BV22DRAFT_1113336</name>
</gene>
<dbReference type="Proteomes" id="UP000790709">
    <property type="component" value="Unassembled WGS sequence"/>
</dbReference>
<sequence length="484" mass="52797">MRLAATIARMSRNRASAVTRTRAIAAHMSTSAEETQSVLFESNGSSRTYVLNRAKKLNALNGEMLKLIRPQVEEWSKSDLCKVIVGTGLGRAFCAGGDVASVLKDSLDDSTRARAIEFFKEEFELDYVLSALPKPYVAVLDGITMGGGVGLAISAPFRVATEKTVFAMPETKIGYCPDVGASFFLSRMDGQVGTYLALTSETLVGREVFEHGFATHFIPSRAVPNLLARLADMEASTGDQVNWAIEELHAERQLDEPLGKLTGATRQALDSAFAHDSVELILQSLEEFVSASDSGVSEWAKKTLETLHMRSPTSLKVALSAIRRGKNMTLFEALQMEMGIATAYCSGASSDFRAGISAVLIDKIQGRPAWSPSSVEDVSPQILERFFSEDSIYRSAMPQLSSPEFLHQGKRDPMRFALPTEAEIAQAVKSLSRDGPITLPVLLSKLDNLRTGKHGVKEKVLDVVKRRCKLAIDSDGAETVRWRA</sequence>
<accession>A0ACB8BDN9</accession>
<evidence type="ECO:0000313" key="1">
    <source>
        <dbReference type="EMBL" id="KAH7923562.1"/>
    </source>
</evidence>
<dbReference type="EMBL" id="MU266449">
    <property type="protein sequence ID" value="KAH7923562.1"/>
    <property type="molecule type" value="Genomic_DNA"/>
</dbReference>
<comment type="caution">
    <text evidence="1">The sequence shown here is derived from an EMBL/GenBank/DDBJ whole genome shotgun (WGS) entry which is preliminary data.</text>
</comment>
<protein>
    <submittedName>
        <fullName evidence="1">3-hydroxyisobutyryl-coenzyme A hydrolase</fullName>
    </submittedName>
</protein>
<reference evidence="1" key="1">
    <citation type="journal article" date="2021" name="New Phytol.">
        <title>Evolutionary innovations through gain and loss of genes in the ectomycorrhizal Boletales.</title>
        <authorList>
            <person name="Wu G."/>
            <person name="Miyauchi S."/>
            <person name="Morin E."/>
            <person name="Kuo A."/>
            <person name="Drula E."/>
            <person name="Varga T."/>
            <person name="Kohler A."/>
            <person name="Feng B."/>
            <person name="Cao Y."/>
            <person name="Lipzen A."/>
            <person name="Daum C."/>
            <person name="Hundley H."/>
            <person name="Pangilinan J."/>
            <person name="Johnson J."/>
            <person name="Barry K."/>
            <person name="LaButti K."/>
            <person name="Ng V."/>
            <person name="Ahrendt S."/>
            <person name="Min B."/>
            <person name="Choi I.G."/>
            <person name="Park H."/>
            <person name="Plett J.M."/>
            <person name="Magnuson J."/>
            <person name="Spatafora J.W."/>
            <person name="Nagy L.G."/>
            <person name="Henrissat B."/>
            <person name="Grigoriev I.V."/>
            <person name="Yang Z.L."/>
            <person name="Xu J."/>
            <person name="Martin F.M."/>
        </authorList>
    </citation>
    <scope>NUCLEOTIDE SEQUENCE</scope>
    <source>
        <strain evidence="1">KUC20120723A-06</strain>
    </source>
</reference>
<evidence type="ECO:0000313" key="2">
    <source>
        <dbReference type="Proteomes" id="UP000790709"/>
    </source>
</evidence>
<name>A0ACB8BDN9_9AGAM</name>
<keyword evidence="2" id="KW-1185">Reference proteome</keyword>
<keyword evidence="1" id="KW-0378">Hydrolase</keyword>
<organism evidence="1 2">
    <name type="scientific">Leucogyrophana mollusca</name>
    <dbReference type="NCBI Taxonomy" id="85980"/>
    <lineage>
        <taxon>Eukaryota</taxon>
        <taxon>Fungi</taxon>
        <taxon>Dikarya</taxon>
        <taxon>Basidiomycota</taxon>
        <taxon>Agaricomycotina</taxon>
        <taxon>Agaricomycetes</taxon>
        <taxon>Agaricomycetidae</taxon>
        <taxon>Boletales</taxon>
        <taxon>Boletales incertae sedis</taxon>
        <taxon>Leucogyrophana</taxon>
    </lineage>
</organism>